<evidence type="ECO:0000259" key="1">
    <source>
        <dbReference type="PROSITE" id="PS50011"/>
    </source>
</evidence>
<reference evidence="2" key="1">
    <citation type="submission" date="2021-01" db="EMBL/GenBank/DDBJ databases">
        <title>Phytophthora aleatoria, a newly-described species from Pinus radiata is distinct from Phytophthora cactorum isolates based on comparative genomics.</title>
        <authorList>
            <person name="Mcdougal R."/>
            <person name="Panda P."/>
            <person name="Williams N."/>
            <person name="Studholme D.J."/>
        </authorList>
    </citation>
    <scope>NUCLEOTIDE SEQUENCE</scope>
    <source>
        <strain evidence="2">NZFS 4037</strain>
    </source>
</reference>
<protein>
    <recommendedName>
        <fullName evidence="1">Protein kinase domain-containing protein</fullName>
    </recommendedName>
</protein>
<sequence>MENPFHTRVGTMVRNISNKFNEYEAVVEERLTKTQTRVKDKLTNNKKSPNGEFISRGAFGKVYKGTYNGQLVAVKTMSDVDTFVKEVKMACTMSHPNIVQFIEYMDGGDLRGLLDKYEEENRRTGFDAAKITIALHVAHALAYLHSQVEEYLAERSAGCEVDGLWCLTGTSGPNDDCRCGYITLDGSGGDDGQRVR</sequence>
<comment type="caution">
    <text evidence="2">The sequence shown here is derived from an EMBL/GenBank/DDBJ whole genome shotgun (WGS) entry which is preliminary data.</text>
</comment>
<dbReference type="GO" id="GO:0005524">
    <property type="term" value="F:ATP binding"/>
    <property type="evidence" value="ECO:0007669"/>
    <property type="project" value="InterPro"/>
</dbReference>
<gene>
    <name evidence="2" type="ORF">JG688_00005671</name>
</gene>
<dbReference type="GO" id="GO:0004674">
    <property type="term" value="F:protein serine/threonine kinase activity"/>
    <property type="evidence" value="ECO:0007669"/>
    <property type="project" value="TreeGrafter"/>
</dbReference>
<evidence type="ECO:0000313" key="3">
    <source>
        <dbReference type="Proteomes" id="UP000709295"/>
    </source>
</evidence>
<dbReference type="Pfam" id="PF07714">
    <property type="entry name" value="PK_Tyr_Ser-Thr"/>
    <property type="match status" value="1"/>
</dbReference>
<organism evidence="2 3">
    <name type="scientific">Phytophthora aleatoria</name>
    <dbReference type="NCBI Taxonomy" id="2496075"/>
    <lineage>
        <taxon>Eukaryota</taxon>
        <taxon>Sar</taxon>
        <taxon>Stramenopiles</taxon>
        <taxon>Oomycota</taxon>
        <taxon>Peronosporomycetes</taxon>
        <taxon>Peronosporales</taxon>
        <taxon>Peronosporaceae</taxon>
        <taxon>Phytophthora</taxon>
    </lineage>
</organism>
<dbReference type="PANTHER" id="PTHR44329">
    <property type="entry name" value="SERINE/THREONINE-PROTEIN KINASE TNNI3K-RELATED"/>
    <property type="match status" value="1"/>
</dbReference>
<dbReference type="PROSITE" id="PS50011">
    <property type="entry name" value="PROTEIN_KINASE_DOM"/>
    <property type="match status" value="1"/>
</dbReference>
<proteinExistence type="predicted"/>
<dbReference type="PANTHER" id="PTHR44329:SF214">
    <property type="entry name" value="PROTEIN KINASE DOMAIN-CONTAINING PROTEIN"/>
    <property type="match status" value="1"/>
</dbReference>
<dbReference type="Proteomes" id="UP000709295">
    <property type="component" value="Unassembled WGS sequence"/>
</dbReference>
<dbReference type="InterPro" id="IPR001245">
    <property type="entry name" value="Ser-Thr/Tyr_kinase_cat_dom"/>
</dbReference>
<dbReference type="InterPro" id="IPR051681">
    <property type="entry name" value="Ser/Thr_Kinases-Pseudokinases"/>
</dbReference>
<dbReference type="EMBL" id="JAENGY010000230">
    <property type="protein sequence ID" value="KAG6968768.1"/>
    <property type="molecule type" value="Genomic_DNA"/>
</dbReference>
<evidence type="ECO:0000313" key="2">
    <source>
        <dbReference type="EMBL" id="KAG6968768.1"/>
    </source>
</evidence>
<accession>A0A8J5M8F2</accession>
<dbReference type="InterPro" id="IPR000719">
    <property type="entry name" value="Prot_kinase_dom"/>
</dbReference>
<dbReference type="AlphaFoldDB" id="A0A8J5M8F2"/>
<dbReference type="SMART" id="SM00220">
    <property type="entry name" value="S_TKc"/>
    <property type="match status" value="1"/>
</dbReference>
<name>A0A8J5M8F2_9STRA</name>
<feature type="domain" description="Protein kinase" evidence="1">
    <location>
        <begin position="48"/>
        <end position="196"/>
    </location>
</feature>
<keyword evidence="3" id="KW-1185">Reference proteome</keyword>